<evidence type="ECO:0000256" key="3">
    <source>
        <dbReference type="ARBA" id="ARBA00022475"/>
    </source>
</evidence>
<feature type="transmembrane region" description="Helical" evidence="7">
    <location>
        <begin position="103"/>
        <end position="122"/>
    </location>
</feature>
<dbReference type="SUPFAM" id="SSF161098">
    <property type="entry name" value="MetI-like"/>
    <property type="match status" value="1"/>
</dbReference>
<name>A0A1Y1RX58_9SPIO</name>
<organism evidence="9 10">
    <name type="scientific">Marispirochaeta aestuarii</name>
    <dbReference type="NCBI Taxonomy" id="1963862"/>
    <lineage>
        <taxon>Bacteria</taxon>
        <taxon>Pseudomonadati</taxon>
        <taxon>Spirochaetota</taxon>
        <taxon>Spirochaetia</taxon>
        <taxon>Spirochaetales</taxon>
        <taxon>Spirochaetaceae</taxon>
        <taxon>Marispirochaeta</taxon>
    </lineage>
</organism>
<evidence type="ECO:0000313" key="9">
    <source>
        <dbReference type="EMBL" id="ORC34845.1"/>
    </source>
</evidence>
<evidence type="ECO:0000256" key="6">
    <source>
        <dbReference type="ARBA" id="ARBA00023136"/>
    </source>
</evidence>
<dbReference type="Gene3D" id="1.10.3720.10">
    <property type="entry name" value="MetI-like"/>
    <property type="match status" value="1"/>
</dbReference>
<keyword evidence="2 7" id="KW-0813">Transport</keyword>
<dbReference type="InterPro" id="IPR000515">
    <property type="entry name" value="MetI-like"/>
</dbReference>
<dbReference type="OrthoDB" id="9804353at2"/>
<feature type="transmembrane region" description="Helical" evidence="7">
    <location>
        <begin position="69"/>
        <end position="91"/>
    </location>
</feature>
<protein>
    <recommendedName>
        <fullName evidence="8">ABC transmembrane type-1 domain-containing protein</fullName>
    </recommendedName>
</protein>
<comment type="caution">
    <text evidence="9">The sequence shown here is derived from an EMBL/GenBank/DDBJ whole genome shotgun (WGS) entry which is preliminary data.</text>
</comment>
<sequence length="261" mass="28693">MRISTAKPGAGAGKLVLPLLVLILWTTASRNEWVHPYLLPSPRRVGEAAWTLLSRGELIRHLGVSLRRVLTGFVITLGIALPLSILIHFLGWIRNLTKGSLEFLRSIPPLSAIPLLILWFGIGEASKTAVIVMASFFPVFLNVLSGLNTVDESWRELADSLQLTRGDYLAAVLIPSALPSILTGIQLGISYSWRALMGAEMIAAASGIGYLILDSQEMGRIDRVFVGILTLGICGILLDRVLMKLFNSWIPWQNLEEGRTW</sequence>
<accession>A0A1Y1RX58</accession>
<evidence type="ECO:0000256" key="5">
    <source>
        <dbReference type="ARBA" id="ARBA00022989"/>
    </source>
</evidence>
<dbReference type="GO" id="GO:0005886">
    <property type="term" value="C:plasma membrane"/>
    <property type="evidence" value="ECO:0007669"/>
    <property type="project" value="UniProtKB-SubCell"/>
</dbReference>
<evidence type="ECO:0000256" key="7">
    <source>
        <dbReference type="RuleBase" id="RU363032"/>
    </source>
</evidence>
<feature type="transmembrane region" description="Helical" evidence="7">
    <location>
        <begin position="128"/>
        <end position="147"/>
    </location>
</feature>
<keyword evidence="6 7" id="KW-0472">Membrane</keyword>
<feature type="transmembrane region" description="Helical" evidence="7">
    <location>
        <begin position="168"/>
        <end position="189"/>
    </location>
</feature>
<dbReference type="InterPro" id="IPR035906">
    <property type="entry name" value="MetI-like_sf"/>
</dbReference>
<dbReference type="PANTHER" id="PTHR30151:SF0">
    <property type="entry name" value="ABC TRANSPORTER PERMEASE PROTEIN MJ0413-RELATED"/>
    <property type="match status" value="1"/>
</dbReference>
<dbReference type="Proteomes" id="UP000192343">
    <property type="component" value="Unassembled WGS sequence"/>
</dbReference>
<keyword evidence="3" id="KW-1003">Cell membrane</keyword>
<comment type="similarity">
    <text evidence="7">Belongs to the binding-protein-dependent transport system permease family.</text>
</comment>
<gene>
    <name evidence="9" type="ORF">B4O97_10935</name>
</gene>
<dbReference type="FunFam" id="1.10.3720.10:FF:000003">
    <property type="entry name" value="Aliphatic sulfonate ABC transporter permease"/>
    <property type="match status" value="1"/>
</dbReference>
<dbReference type="GO" id="GO:0042918">
    <property type="term" value="P:alkanesulfonate transmembrane transport"/>
    <property type="evidence" value="ECO:0007669"/>
    <property type="project" value="UniProtKB-ARBA"/>
</dbReference>
<dbReference type="AlphaFoldDB" id="A0A1Y1RX58"/>
<keyword evidence="4 7" id="KW-0812">Transmembrane</keyword>
<evidence type="ECO:0000313" key="10">
    <source>
        <dbReference type="Proteomes" id="UP000192343"/>
    </source>
</evidence>
<keyword evidence="10" id="KW-1185">Reference proteome</keyword>
<evidence type="ECO:0000259" key="8">
    <source>
        <dbReference type="PROSITE" id="PS50928"/>
    </source>
</evidence>
<feature type="transmembrane region" description="Helical" evidence="7">
    <location>
        <begin position="225"/>
        <end position="243"/>
    </location>
</feature>
<dbReference type="EMBL" id="MWQY01000011">
    <property type="protein sequence ID" value="ORC34845.1"/>
    <property type="molecule type" value="Genomic_DNA"/>
</dbReference>
<dbReference type="STRING" id="1963862.B4O97_10935"/>
<dbReference type="PANTHER" id="PTHR30151">
    <property type="entry name" value="ALKANE SULFONATE ABC TRANSPORTER-RELATED, MEMBRANE SUBUNIT"/>
    <property type="match status" value="1"/>
</dbReference>
<evidence type="ECO:0000256" key="2">
    <source>
        <dbReference type="ARBA" id="ARBA00022448"/>
    </source>
</evidence>
<comment type="subcellular location">
    <subcellularLocation>
        <location evidence="1 7">Cell membrane</location>
        <topology evidence="1 7">Multi-pass membrane protein</topology>
    </subcellularLocation>
</comment>
<feature type="transmembrane region" description="Helical" evidence="7">
    <location>
        <begin position="195"/>
        <end position="213"/>
    </location>
</feature>
<reference evidence="9 10" key="1">
    <citation type="submission" date="2017-03" db="EMBL/GenBank/DDBJ databases">
        <title>Draft Genome sequence of Marispirochaeta sp. strain JC444.</title>
        <authorList>
            <person name="Shivani Y."/>
            <person name="Subhash Y."/>
            <person name="Sasikala C."/>
            <person name="Ramana C."/>
        </authorList>
    </citation>
    <scope>NUCLEOTIDE SEQUENCE [LARGE SCALE GENOMIC DNA]</scope>
    <source>
        <strain evidence="9 10">JC444</strain>
    </source>
</reference>
<keyword evidence="5 7" id="KW-1133">Transmembrane helix</keyword>
<evidence type="ECO:0000256" key="4">
    <source>
        <dbReference type="ARBA" id="ARBA00022692"/>
    </source>
</evidence>
<dbReference type="RefSeq" id="WP_083050796.1">
    <property type="nucleotide sequence ID" value="NZ_MWQY01000011.1"/>
</dbReference>
<dbReference type="Pfam" id="PF00528">
    <property type="entry name" value="BPD_transp_1"/>
    <property type="match status" value="1"/>
</dbReference>
<evidence type="ECO:0000256" key="1">
    <source>
        <dbReference type="ARBA" id="ARBA00004651"/>
    </source>
</evidence>
<proteinExistence type="inferred from homology"/>
<dbReference type="CDD" id="cd06261">
    <property type="entry name" value="TM_PBP2"/>
    <property type="match status" value="1"/>
</dbReference>
<feature type="domain" description="ABC transmembrane type-1" evidence="8">
    <location>
        <begin position="62"/>
        <end position="242"/>
    </location>
</feature>
<dbReference type="PROSITE" id="PS50928">
    <property type="entry name" value="ABC_TM1"/>
    <property type="match status" value="1"/>
</dbReference>